<organism evidence="2">
    <name type="scientific">freshwater metagenome</name>
    <dbReference type="NCBI Taxonomy" id="449393"/>
    <lineage>
        <taxon>unclassified sequences</taxon>
        <taxon>metagenomes</taxon>
        <taxon>ecological metagenomes</taxon>
    </lineage>
</organism>
<evidence type="ECO:0000259" key="1">
    <source>
        <dbReference type="Pfam" id="PF13274"/>
    </source>
</evidence>
<sequence>MARVDDVAAAVLERTGRIDTFRLQKLVYYCQAWHLVWEDTPLFRAEIQAWANGPVVPLLYNRHRGQYSVDAWPQGDASSLNEDERTTVDAVVGFYGHRSGQELADLTHREEPWLKARARARLAPGQRGQVTISLGDMLEYYSSIAAKD</sequence>
<name>A0A6J6F6K8_9ZZZZ</name>
<protein>
    <submittedName>
        <fullName evidence="2">Unannotated protein</fullName>
    </submittedName>
</protein>
<feature type="domain" description="Antitoxin SocA-like Panacea" evidence="1">
    <location>
        <begin position="23"/>
        <end position="113"/>
    </location>
</feature>
<gene>
    <name evidence="2" type="ORF">UFOPK1493_03227</name>
</gene>
<dbReference type="EMBL" id="CAEZSR010000167">
    <property type="protein sequence ID" value="CAB4583215.1"/>
    <property type="molecule type" value="Genomic_DNA"/>
</dbReference>
<proteinExistence type="predicted"/>
<accession>A0A6J6F6K8</accession>
<evidence type="ECO:0000313" key="2">
    <source>
        <dbReference type="EMBL" id="CAB4583215.1"/>
    </source>
</evidence>
<dbReference type="AlphaFoldDB" id="A0A6J6F6K8"/>
<reference evidence="2" key="1">
    <citation type="submission" date="2020-05" db="EMBL/GenBank/DDBJ databases">
        <authorList>
            <person name="Chiriac C."/>
            <person name="Salcher M."/>
            <person name="Ghai R."/>
            <person name="Kavagutti S V."/>
        </authorList>
    </citation>
    <scope>NUCLEOTIDE SEQUENCE</scope>
</reference>
<dbReference type="Pfam" id="PF13274">
    <property type="entry name" value="SocA_Panacea"/>
    <property type="match status" value="1"/>
</dbReference>
<dbReference type="InterPro" id="IPR025272">
    <property type="entry name" value="SocA_Panacea"/>
</dbReference>